<name>A0A8J6C6W1_DIALT</name>
<keyword evidence="2" id="KW-0411">Iron-sulfur</keyword>
<dbReference type="InterPro" id="IPR001041">
    <property type="entry name" value="2Fe-2S_ferredoxin-type"/>
</dbReference>
<evidence type="ECO:0000256" key="1">
    <source>
        <dbReference type="ARBA" id="ARBA00022714"/>
    </source>
</evidence>
<reference evidence="5" key="1">
    <citation type="submission" date="2021-05" db="EMBL/GenBank/DDBJ databases">
        <title>The genome of the haptophyte Pavlova lutheri (Diacronema luteri, Pavlovales) - a model for lipid biosynthesis in eukaryotic algae.</title>
        <authorList>
            <person name="Hulatt C.J."/>
            <person name="Posewitz M.C."/>
        </authorList>
    </citation>
    <scope>NUCLEOTIDE SEQUENCE</scope>
    <source>
        <strain evidence="5">NIVA-4/92</strain>
    </source>
</reference>
<keyword evidence="6" id="KW-1185">Reference proteome</keyword>
<dbReference type="CDD" id="cd00207">
    <property type="entry name" value="fer2"/>
    <property type="match status" value="1"/>
</dbReference>
<dbReference type="PROSITE" id="PS51085">
    <property type="entry name" value="2FE2S_FER_2"/>
    <property type="match status" value="1"/>
</dbReference>
<dbReference type="InterPro" id="IPR006058">
    <property type="entry name" value="2Fe2S_fd_BS"/>
</dbReference>
<keyword evidence="1" id="KW-0479">Metal-binding</keyword>
<keyword evidence="1" id="KW-0408">Iron</keyword>
<dbReference type="GO" id="GO:0051537">
    <property type="term" value="F:2 iron, 2 sulfur cluster binding"/>
    <property type="evidence" value="ECO:0007669"/>
    <property type="project" value="UniProtKB-KW"/>
</dbReference>
<keyword evidence="3" id="KW-0732">Signal</keyword>
<dbReference type="InterPro" id="IPR036010">
    <property type="entry name" value="2Fe-2S_ferredoxin-like_sf"/>
</dbReference>
<feature type="signal peptide" evidence="3">
    <location>
        <begin position="1"/>
        <end position="25"/>
    </location>
</feature>
<evidence type="ECO:0000313" key="6">
    <source>
        <dbReference type="Proteomes" id="UP000751190"/>
    </source>
</evidence>
<organism evidence="5 6">
    <name type="scientific">Diacronema lutheri</name>
    <name type="common">Unicellular marine alga</name>
    <name type="synonym">Monochrysis lutheri</name>
    <dbReference type="NCBI Taxonomy" id="2081491"/>
    <lineage>
        <taxon>Eukaryota</taxon>
        <taxon>Haptista</taxon>
        <taxon>Haptophyta</taxon>
        <taxon>Pavlovophyceae</taxon>
        <taxon>Pavlovales</taxon>
        <taxon>Pavlovaceae</taxon>
        <taxon>Diacronema</taxon>
    </lineage>
</organism>
<proteinExistence type="predicted"/>
<feature type="chain" id="PRO_5035230821" description="2Fe-2S ferredoxin-type domain-containing protein" evidence="3">
    <location>
        <begin position="26"/>
        <end position="125"/>
    </location>
</feature>
<dbReference type="OMA" id="LCHAHAL"/>
<dbReference type="EMBL" id="JAGTXO010000014">
    <property type="protein sequence ID" value="KAG8463927.1"/>
    <property type="molecule type" value="Genomic_DNA"/>
</dbReference>
<dbReference type="PROSITE" id="PS00197">
    <property type="entry name" value="2FE2S_FER_1"/>
    <property type="match status" value="1"/>
</dbReference>
<dbReference type="InterPro" id="IPR012675">
    <property type="entry name" value="Beta-grasp_dom_sf"/>
</dbReference>
<dbReference type="OrthoDB" id="197882at2759"/>
<accession>A0A8J6C6W1</accession>
<keyword evidence="1" id="KW-0001">2Fe-2S</keyword>
<protein>
    <recommendedName>
        <fullName evidence="4">2Fe-2S ferredoxin-type domain-containing protein</fullName>
    </recommendedName>
</protein>
<gene>
    <name evidence="5" type="ORF">KFE25_000095</name>
</gene>
<dbReference type="Proteomes" id="UP000751190">
    <property type="component" value="Unassembled WGS sequence"/>
</dbReference>
<evidence type="ECO:0000259" key="4">
    <source>
        <dbReference type="PROSITE" id="PS51085"/>
    </source>
</evidence>
<evidence type="ECO:0000313" key="5">
    <source>
        <dbReference type="EMBL" id="KAG8463927.1"/>
    </source>
</evidence>
<sequence>MALLAPGRAILALALALVLLCHAHALVLPASGRTAFAPVRLAIAPRAAPSMTVLNINGKKIDVPAGSNLGKACEKGGLKPKYSCKKGECGSCTVTVGGTRMKACVEKVPPPPKLKSLLENGLVVR</sequence>
<evidence type="ECO:0000256" key="2">
    <source>
        <dbReference type="ARBA" id="ARBA00023014"/>
    </source>
</evidence>
<comment type="caution">
    <text evidence="5">The sequence shown here is derived from an EMBL/GenBank/DDBJ whole genome shotgun (WGS) entry which is preliminary data.</text>
</comment>
<evidence type="ECO:0000256" key="3">
    <source>
        <dbReference type="SAM" id="SignalP"/>
    </source>
</evidence>
<feature type="domain" description="2Fe-2S ferredoxin-type" evidence="4">
    <location>
        <begin position="49"/>
        <end position="125"/>
    </location>
</feature>
<dbReference type="Pfam" id="PF00111">
    <property type="entry name" value="Fer2"/>
    <property type="match status" value="1"/>
</dbReference>
<dbReference type="SUPFAM" id="SSF54292">
    <property type="entry name" value="2Fe-2S ferredoxin-like"/>
    <property type="match status" value="1"/>
</dbReference>
<dbReference type="Gene3D" id="3.10.20.30">
    <property type="match status" value="1"/>
</dbReference>
<dbReference type="AlphaFoldDB" id="A0A8J6C6W1"/>